<reference evidence="7 9" key="1">
    <citation type="submission" date="2016-01" db="EMBL/GenBank/DDBJ databases">
        <authorList>
            <person name="Oliw E.H."/>
        </authorList>
    </citation>
    <scope>NUCLEOTIDE SEQUENCE [LARGE SCALE GENOMIC DNA]</scope>
    <source>
        <strain evidence="7 9">PSS_7772B</strain>
    </source>
</reference>
<dbReference type="GO" id="GO:0009228">
    <property type="term" value="P:thiamine biosynthetic process"/>
    <property type="evidence" value="ECO:0007669"/>
    <property type="project" value="UniProtKB-KW"/>
</dbReference>
<dbReference type="eggNOG" id="COG0665">
    <property type="taxonomic scope" value="Bacteria"/>
</dbReference>
<proteinExistence type="predicted"/>
<dbReference type="SUPFAM" id="SSF51905">
    <property type="entry name" value="FAD/NAD(P)-binding domain"/>
    <property type="match status" value="1"/>
</dbReference>
<protein>
    <recommendedName>
        <fullName evidence="5">glycine oxidase</fullName>
        <ecNumber evidence="5">1.4.3.19</ecNumber>
    </recommendedName>
</protein>
<sequence length="356" mass="38580">MRNIRIIGAGIIGLATAWRLTEAGVKVSIIDPDPVSGASHHAAGMLAPTAEMQYQQEALYPLMFESATMYKELVDSVAKYTDKPTGYLECGSYVIGGDAADNEHVNELLNLQHRYGRRAEHISVSKLREIEPALSPTIAGAVSVPDDHQINPRLFTAAMIDALEKRGVVIERRASTPDDLGPDTVLASGLGAKDMLPQLKLRAVWGDMIRMTIPEPLRPILSSVVRGFVHDRPVYLVPRAKETGELVLGATSREDDRDIPKVGGVLDLLRDAASVLPGIQECSITEVTAGGRPGTPDDLPFIGIDPKTHTTISTGYFRHGILLTALGSSLTTKLVLEQELTEKEKGFLESCDPARF</sequence>
<dbReference type="Gene3D" id="3.30.9.10">
    <property type="entry name" value="D-Amino Acid Oxidase, subunit A, domain 2"/>
    <property type="match status" value="2"/>
</dbReference>
<evidence type="ECO:0000313" key="7">
    <source>
        <dbReference type="EMBL" id="KXA20966.1"/>
    </source>
</evidence>
<dbReference type="Proteomes" id="UP000070687">
    <property type="component" value="Unassembled WGS sequence"/>
</dbReference>
<dbReference type="GO" id="GO:0009229">
    <property type="term" value="P:thiamine diphosphate biosynthetic process"/>
    <property type="evidence" value="ECO:0007669"/>
    <property type="project" value="UniProtKB-UniPathway"/>
</dbReference>
<dbReference type="NCBIfam" id="TIGR02352">
    <property type="entry name" value="thiamin_ThiO"/>
    <property type="match status" value="1"/>
</dbReference>
<keyword evidence="3" id="KW-0560">Oxidoreductase</keyword>
<evidence type="ECO:0000256" key="3">
    <source>
        <dbReference type="ARBA" id="ARBA00023002"/>
    </source>
</evidence>
<dbReference type="Proteomes" id="UP000259221">
    <property type="component" value="Unassembled WGS sequence"/>
</dbReference>
<evidence type="ECO:0000256" key="5">
    <source>
        <dbReference type="ARBA" id="ARBA00050018"/>
    </source>
</evidence>
<evidence type="ECO:0000313" key="8">
    <source>
        <dbReference type="EMBL" id="RFD79582.1"/>
    </source>
</evidence>
<evidence type="ECO:0000313" key="9">
    <source>
        <dbReference type="Proteomes" id="UP000070687"/>
    </source>
</evidence>
<feature type="domain" description="FAD dependent oxidoreductase" evidence="6">
    <location>
        <begin position="6"/>
        <end position="332"/>
    </location>
</feature>
<dbReference type="GO" id="GO:0043799">
    <property type="term" value="F:glycine oxidase activity"/>
    <property type="evidence" value="ECO:0007669"/>
    <property type="project" value="UniProtKB-EC"/>
</dbReference>
<evidence type="ECO:0000313" key="10">
    <source>
        <dbReference type="Proteomes" id="UP000259221"/>
    </source>
</evidence>
<keyword evidence="2" id="KW-0784">Thiamine biosynthesis</keyword>
<dbReference type="GeneID" id="98326920"/>
<dbReference type="AlphaFoldDB" id="A0A133NXD7"/>
<dbReference type="RefSeq" id="WP_004129299.1">
    <property type="nucleotide sequence ID" value="NZ_JAJNOU010000004.1"/>
</dbReference>
<dbReference type="InterPro" id="IPR012727">
    <property type="entry name" value="Gly_oxidase_ThiO"/>
</dbReference>
<dbReference type="EC" id="1.4.3.19" evidence="5"/>
<dbReference type="PANTHER" id="PTHR13847">
    <property type="entry name" value="SARCOSINE DEHYDROGENASE-RELATED"/>
    <property type="match status" value="1"/>
</dbReference>
<dbReference type="EMBL" id="LRTV01000008">
    <property type="protein sequence ID" value="RFD79582.1"/>
    <property type="molecule type" value="Genomic_DNA"/>
</dbReference>
<comment type="catalytic activity">
    <reaction evidence="4">
        <text>glycine + O2 + H2O = glyoxylate + H2O2 + NH4(+)</text>
        <dbReference type="Rhea" id="RHEA:11532"/>
        <dbReference type="ChEBI" id="CHEBI:15377"/>
        <dbReference type="ChEBI" id="CHEBI:15379"/>
        <dbReference type="ChEBI" id="CHEBI:16240"/>
        <dbReference type="ChEBI" id="CHEBI:28938"/>
        <dbReference type="ChEBI" id="CHEBI:36655"/>
        <dbReference type="ChEBI" id="CHEBI:57305"/>
        <dbReference type="EC" id="1.4.3.19"/>
    </reaction>
</comment>
<comment type="pathway">
    <text evidence="1">Cofactor biosynthesis; thiamine diphosphate biosynthesis.</text>
</comment>
<evidence type="ECO:0000256" key="2">
    <source>
        <dbReference type="ARBA" id="ARBA00022977"/>
    </source>
</evidence>
<dbReference type="Pfam" id="PF01266">
    <property type="entry name" value="DAO"/>
    <property type="match status" value="1"/>
</dbReference>
<reference evidence="8 10" key="2">
    <citation type="submission" date="2016-02" db="EMBL/GenBank/DDBJ databases">
        <authorList>
            <person name="Alioto T."/>
            <person name="Alioto T."/>
        </authorList>
    </citation>
    <scope>NUCLEOTIDE SEQUENCE [LARGE SCALE GENOMIC DNA]</scope>
    <source>
        <strain evidence="8 10">NR010</strain>
    </source>
</reference>
<evidence type="ECO:0000256" key="1">
    <source>
        <dbReference type="ARBA" id="ARBA00004948"/>
    </source>
</evidence>
<dbReference type="Gene3D" id="3.50.50.60">
    <property type="entry name" value="FAD/NAD(P)-binding domain"/>
    <property type="match status" value="2"/>
</dbReference>
<evidence type="ECO:0000259" key="6">
    <source>
        <dbReference type="Pfam" id="PF01266"/>
    </source>
</evidence>
<dbReference type="UniPathway" id="UPA00060"/>
<dbReference type="EMBL" id="LRQB01000039">
    <property type="protein sequence ID" value="KXA20966.1"/>
    <property type="molecule type" value="Genomic_DNA"/>
</dbReference>
<dbReference type="PANTHER" id="PTHR13847:SF289">
    <property type="entry name" value="GLYCINE OXIDASE"/>
    <property type="match status" value="1"/>
</dbReference>
<dbReference type="PATRIC" id="fig|2702.100.peg.672"/>
<gene>
    <name evidence="8" type="ORF">AXE77_04320</name>
    <name evidence="7" type="ORF">HMPREF3208_00692</name>
</gene>
<evidence type="ECO:0000256" key="4">
    <source>
        <dbReference type="ARBA" id="ARBA00049872"/>
    </source>
</evidence>
<dbReference type="SUPFAM" id="SSF54373">
    <property type="entry name" value="FAD-linked reductases, C-terminal domain"/>
    <property type="match status" value="1"/>
</dbReference>
<dbReference type="OrthoDB" id="3214401at2"/>
<dbReference type="InterPro" id="IPR036188">
    <property type="entry name" value="FAD/NAD-bd_sf"/>
</dbReference>
<name>A0A133NXD7_GARVA</name>
<comment type="caution">
    <text evidence="7">The sequence shown here is derived from an EMBL/GenBank/DDBJ whole genome shotgun (WGS) entry which is preliminary data.</text>
</comment>
<accession>A0A133NXD7</accession>
<dbReference type="InterPro" id="IPR006076">
    <property type="entry name" value="FAD-dep_OxRdtase"/>
</dbReference>
<dbReference type="GO" id="GO:0005737">
    <property type="term" value="C:cytoplasm"/>
    <property type="evidence" value="ECO:0007669"/>
    <property type="project" value="TreeGrafter"/>
</dbReference>
<dbReference type="GO" id="GO:0050660">
    <property type="term" value="F:flavin adenine dinucleotide binding"/>
    <property type="evidence" value="ECO:0007669"/>
    <property type="project" value="InterPro"/>
</dbReference>
<organism evidence="7 9">
    <name type="scientific">Gardnerella vaginalis</name>
    <dbReference type="NCBI Taxonomy" id="2702"/>
    <lineage>
        <taxon>Bacteria</taxon>
        <taxon>Bacillati</taxon>
        <taxon>Actinomycetota</taxon>
        <taxon>Actinomycetes</taxon>
        <taxon>Bifidobacteriales</taxon>
        <taxon>Bifidobacteriaceae</taxon>
        <taxon>Gardnerella</taxon>
    </lineage>
</organism>